<protein>
    <submittedName>
        <fullName evidence="3">Glycosyltransferase</fullName>
        <ecNumber evidence="3">2.4.-.-</ecNumber>
    </submittedName>
</protein>
<dbReference type="RefSeq" id="WP_290207413.1">
    <property type="nucleotide sequence ID" value="NZ_JASDDK010000005.1"/>
</dbReference>
<keyword evidence="3" id="KW-0328">Glycosyltransferase</keyword>
<feature type="domain" description="Glycosyl transferase family 1" evidence="1">
    <location>
        <begin position="181"/>
        <end position="317"/>
    </location>
</feature>
<reference evidence="3 4" key="1">
    <citation type="journal article" date="2023" name="Int. J. Syst. Evol. Microbiol.">
        <title>Winogradskyella bathintestinalis sp. nov., isolated from the intestine of the deep-sea loosejaw dragonfish, Malacosteus niger.</title>
        <authorList>
            <person name="Uniacke-Lowe S."/>
            <person name="Johnson C.N."/>
            <person name="Stanton C."/>
            <person name="Hill C."/>
            <person name="Ross P."/>
        </authorList>
    </citation>
    <scope>NUCLEOTIDE SEQUENCE [LARGE SCALE GENOMIC DNA]</scope>
    <source>
        <strain evidence="3 4">APC 3343</strain>
    </source>
</reference>
<evidence type="ECO:0000259" key="2">
    <source>
        <dbReference type="Pfam" id="PF13439"/>
    </source>
</evidence>
<dbReference type="Proteomes" id="UP001231197">
    <property type="component" value="Unassembled WGS sequence"/>
</dbReference>
<dbReference type="SUPFAM" id="SSF53756">
    <property type="entry name" value="UDP-Glycosyltransferase/glycogen phosphorylase"/>
    <property type="match status" value="1"/>
</dbReference>
<evidence type="ECO:0000313" key="4">
    <source>
        <dbReference type="Proteomes" id="UP001231197"/>
    </source>
</evidence>
<dbReference type="Gene3D" id="3.40.50.2000">
    <property type="entry name" value="Glycogen Phosphorylase B"/>
    <property type="match status" value="2"/>
</dbReference>
<gene>
    <name evidence="3" type="ORF">QMA06_13530</name>
</gene>
<proteinExistence type="predicted"/>
<keyword evidence="3" id="KW-0808">Transferase</keyword>
<dbReference type="InterPro" id="IPR028098">
    <property type="entry name" value="Glyco_trans_4-like_N"/>
</dbReference>
<name>A0ABT7ZXL8_9FLAO</name>
<dbReference type="Pfam" id="PF00534">
    <property type="entry name" value="Glycos_transf_1"/>
    <property type="match status" value="1"/>
</dbReference>
<dbReference type="CDD" id="cd03811">
    <property type="entry name" value="GT4_GT28_WabH-like"/>
    <property type="match status" value="1"/>
</dbReference>
<sequence length="359" mass="41170">MTSKIKVFFVLPTLSAGGAERVISFVSQNLNQEKFDSTLIVIGFKKDNKYEVSNANTIYLNKSRVLKSLFKLLKIISKQKPQIVVSSISNLNVMMGLISILFSNTIFVGRHTFITKTPSEADKLQNNKILSLKSVFDYWDYGNKKLDYFICQSADMKQSIITAYGIDSHKIKVINNPITQTNIIKSNNHHNQTRKYITIGRLSKLKGHERILKMLSQLSFSFQYTIIGEGSYYDEIFKKVKELGLEQNVSYIKFTDNVYKHLIDHDMFLQGSFTEGFPNALLESCAVGVPVLAFDVPGGTKEIVENEINGFLVNNEDEFLKRLYDERKWNPEKIKESVNKKFNGNKILSDYEQFFIKIV</sequence>
<dbReference type="PANTHER" id="PTHR12526">
    <property type="entry name" value="GLYCOSYLTRANSFERASE"/>
    <property type="match status" value="1"/>
</dbReference>
<evidence type="ECO:0000313" key="3">
    <source>
        <dbReference type="EMBL" id="MDN3493741.1"/>
    </source>
</evidence>
<evidence type="ECO:0000259" key="1">
    <source>
        <dbReference type="Pfam" id="PF00534"/>
    </source>
</evidence>
<dbReference type="EMBL" id="JASDDK010000005">
    <property type="protein sequence ID" value="MDN3493741.1"/>
    <property type="molecule type" value="Genomic_DNA"/>
</dbReference>
<organism evidence="3 4">
    <name type="scientific">Winogradskyella bathintestinalis</name>
    <dbReference type="NCBI Taxonomy" id="3035208"/>
    <lineage>
        <taxon>Bacteria</taxon>
        <taxon>Pseudomonadati</taxon>
        <taxon>Bacteroidota</taxon>
        <taxon>Flavobacteriia</taxon>
        <taxon>Flavobacteriales</taxon>
        <taxon>Flavobacteriaceae</taxon>
        <taxon>Winogradskyella</taxon>
    </lineage>
</organism>
<comment type="caution">
    <text evidence="3">The sequence shown here is derived from an EMBL/GenBank/DDBJ whole genome shotgun (WGS) entry which is preliminary data.</text>
</comment>
<dbReference type="InterPro" id="IPR001296">
    <property type="entry name" value="Glyco_trans_1"/>
</dbReference>
<feature type="domain" description="Glycosyltransferase subfamily 4-like N-terminal" evidence="2">
    <location>
        <begin position="17"/>
        <end position="178"/>
    </location>
</feature>
<dbReference type="PANTHER" id="PTHR12526:SF630">
    <property type="entry name" value="GLYCOSYLTRANSFERASE"/>
    <property type="match status" value="1"/>
</dbReference>
<dbReference type="EC" id="2.4.-.-" evidence="3"/>
<dbReference type="Pfam" id="PF13439">
    <property type="entry name" value="Glyco_transf_4"/>
    <property type="match status" value="1"/>
</dbReference>
<keyword evidence="4" id="KW-1185">Reference proteome</keyword>
<accession>A0ABT7ZXL8</accession>
<dbReference type="GO" id="GO:0016757">
    <property type="term" value="F:glycosyltransferase activity"/>
    <property type="evidence" value="ECO:0007669"/>
    <property type="project" value="UniProtKB-KW"/>
</dbReference>